<dbReference type="Pfam" id="PF01979">
    <property type="entry name" value="Amidohydro_1"/>
    <property type="match status" value="1"/>
</dbReference>
<dbReference type="OrthoDB" id="9797498at2"/>
<evidence type="ECO:0000259" key="2">
    <source>
        <dbReference type="Pfam" id="PF01979"/>
    </source>
</evidence>
<dbReference type="InterPro" id="IPR051781">
    <property type="entry name" value="Metallo-dep_Hydrolase"/>
</dbReference>
<dbReference type="Gene3D" id="3.20.20.140">
    <property type="entry name" value="Metal-dependent hydrolases"/>
    <property type="match status" value="1"/>
</dbReference>
<protein>
    <submittedName>
        <fullName evidence="3">Imidazolonepropionase</fullName>
    </submittedName>
</protein>
<feature type="domain" description="Amidohydrolase-related" evidence="2">
    <location>
        <begin position="80"/>
        <end position="406"/>
    </location>
</feature>
<dbReference type="RefSeq" id="WP_089910186.1">
    <property type="nucleotide sequence ID" value="NZ_FOBB01000002.1"/>
</dbReference>
<dbReference type="PANTHER" id="PTHR43135:SF3">
    <property type="entry name" value="ALPHA-D-RIBOSE 1-METHYLPHOSPHONATE 5-TRIPHOSPHATE DIPHOSPHATASE"/>
    <property type="match status" value="1"/>
</dbReference>
<dbReference type="Proteomes" id="UP000198984">
    <property type="component" value="Unassembled WGS sequence"/>
</dbReference>
<feature type="chain" id="PRO_5011788973" evidence="1">
    <location>
        <begin position="20"/>
        <end position="412"/>
    </location>
</feature>
<dbReference type="EMBL" id="FOBB01000002">
    <property type="protein sequence ID" value="SEL58349.1"/>
    <property type="molecule type" value="Genomic_DNA"/>
</dbReference>
<feature type="signal peptide" evidence="1">
    <location>
        <begin position="1"/>
        <end position="19"/>
    </location>
</feature>
<dbReference type="SUPFAM" id="SSF51338">
    <property type="entry name" value="Composite domain of metallo-dependent hydrolases"/>
    <property type="match status" value="1"/>
</dbReference>
<evidence type="ECO:0000256" key="1">
    <source>
        <dbReference type="SAM" id="SignalP"/>
    </source>
</evidence>
<dbReference type="PANTHER" id="PTHR43135">
    <property type="entry name" value="ALPHA-D-RIBOSE 1-METHYLPHOSPHONATE 5-TRIPHOSPHATE DIPHOSPHATASE"/>
    <property type="match status" value="1"/>
</dbReference>
<dbReference type="STRING" id="573321.SAMN04488505_102606"/>
<evidence type="ECO:0000313" key="3">
    <source>
        <dbReference type="EMBL" id="SEL58349.1"/>
    </source>
</evidence>
<dbReference type="InterPro" id="IPR032466">
    <property type="entry name" value="Metal_Hydrolase"/>
</dbReference>
<proteinExistence type="predicted"/>
<gene>
    <name evidence="3" type="ORF">SAMN04488505_102606</name>
</gene>
<accession>A0A1H7RE53</accession>
<name>A0A1H7RE53_9BACT</name>
<dbReference type="AlphaFoldDB" id="A0A1H7RE53"/>
<organism evidence="3 4">
    <name type="scientific">Chitinophaga rupis</name>
    <dbReference type="NCBI Taxonomy" id="573321"/>
    <lineage>
        <taxon>Bacteria</taxon>
        <taxon>Pseudomonadati</taxon>
        <taxon>Bacteroidota</taxon>
        <taxon>Chitinophagia</taxon>
        <taxon>Chitinophagales</taxon>
        <taxon>Chitinophagaceae</taxon>
        <taxon>Chitinophaga</taxon>
    </lineage>
</organism>
<evidence type="ECO:0000313" key="4">
    <source>
        <dbReference type="Proteomes" id="UP000198984"/>
    </source>
</evidence>
<sequence>MKKLSAILFVIALYLPAMAQPGANHQVLALTGAKIYPSPGAKPITAGVVLVQDGKITAVGSAKTVKIPSDAFVIDGKGKVLTAGFWNCHVHFIEPKWLHADSLPAAQLSKQLSDMFGRYGFTHVFDLAVFDFSNLLALRKRITAGEVSGPAIMSVGVPFTPPNGSPVYIRPLKLPEIGTPAEATAYVQKQIQAGADGIKIWAASPNGHEVVSMPLDVARAAVSAAHALGKPVFAHPTSDAGVDIAIESGVDILAHVAPDDHRPWDTATIHNLLRHKTALIPSLKLFKWELLRIGLPLDNGNLIATALQQAGSYVKAGGEILFGTDVGYVTDYSTTDEFDFLAQAGFSFDQILTALTTAPAKKFGLGAQTGRVAVGMDADLVLLEADPATDSKRFADVACTIAKGKIIYQAGK</sequence>
<keyword evidence="1" id="KW-0732">Signal</keyword>
<dbReference type="InterPro" id="IPR011059">
    <property type="entry name" value="Metal-dep_hydrolase_composite"/>
</dbReference>
<keyword evidence="4" id="KW-1185">Reference proteome</keyword>
<dbReference type="InterPro" id="IPR006680">
    <property type="entry name" value="Amidohydro-rel"/>
</dbReference>
<reference evidence="3 4" key="1">
    <citation type="submission" date="2016-10" db="EMBL/GenBank/DDBJ databases">
        <authorList>
            <person name="de Groot N.N."/>
        </authorList>
    </citation>
    <scope>NUCLEOTIDE SEQUENCE [LARGE SCALE GENOMIC DNA]</scope>
    <source>
        <strain evidence="3 4">DSM 21039</strain>
    </source>
</reference>
<dbReference type="Gene3D" id="2.30.40.10">
    <property type="entry name" value="Urease, subunit C, domain 1"/>
    <property type="match status" value="1"/>
</dbReference>
<dbReference type="SUPFAM" id="SSF51556">
    <property type="entry name" value="Metallo-dependent hydrolases"/>
    <property type="match status" value="1"/>
</dbReference>
<dbReference type="GO" id="GO:0016810">
    <property type="term" value="F:hydrolase activity, acting on carbon-nitrogen (but not peptide) bonds"/>
    <property type="evidence" value="ECO:0007669"/>
    <property type="project" value="InterPro"/>
</dbReference>